<sequence length="840" mass="95598">MKKGFLFVLLVCFYHVDGGVMTNYDPNKTEEKQEKIGLMSNFQLKLKGTEKRNGGTITKFEVKLKDSGDDGKEPNFQLSLKDNENENENIDHHQSPATPQPGPRPFQPGTGEQKCMVIVRRTFLEKEMVIFPCFKPVRGVTPVAAHQSSLGLVCRGYTTIPTTKYIRMSICCPGWYADEQGRCTKVVDDRGRESQMPRVNSPVQEERPTSLDRLSKYPSSYDNGQFGPMMRTQPPSDRWTPNDMAMRRIQNMMGQRLKLIEMIERKMKEREQITTAPSVPRSPVVKLYPTVRKFITVKKSFIPARKAVPPQQKQPNRFPTQASNNSPSRLPPVQQIPRIPQPPQNKPHIIIAQKKQFAQVPQTSSPQYKPIRQSTHIRINVPSVFPQIPQRPPMQQREMPQIPNTQGPLFHPMHMMAQNSPMHMMAQNSPMHRQMMQSRPHFPQIPPHPMAQLLQRMREDRVQLPKIPVQMPPVQVQPGPNLGFPTPPPCFAAYLDVVQSCFKQAEVEMPPDHGILNGDYNYQGVCQKKIQIADCIKQSTHPCSSLQEHMLVRTTMVNTLSEIDRICRIDSIQGIEQRMSVGDDVNPPPTQVTHDHVHMHGDVIHSHQHDHPHDHSHDHSHDDHDHDHAHLPLDTQLEEKTVQVEPATEPSTDGIQFLGPSAQAQPDPVPEIKQEEIKPDVKQEVKQEIKEAIEEAKKDETVVMDVFKGVDTTVEKHMHAHPHVQHVHDEITHEYYLPLLIGTAIGVAAIFCLLLAILCICCRRRIKKKIYVEREPEKPKLFEGIYTIGVPPPVYEVNGIPPLSYEEVRGIKITGSPSSVRRHNEENAENSSRRGVVSDI</sequence>
<protein>
    <recommendedName>
        <fullName evidence="6">Sushi domain-containing protein</fullName>
    </recommendedName>
</protein>
<feature type="compositionally biased region" description="Basic and acidic residues" evidence="1">
    <location>
        <begin position="605"/>
        <end position="642"/>
    </location>
</feature>
<dbReference type="EnsemblMetazoa" id="G17083.1">
    <property type="protein sequence ID" value="G17083.1:cds"/>
    <property type="gene ID" value="G17083"/>
</dbReference>
<dbReference type="AlphaFoldDB" id="A0A8W8J509"/>
<reference evidence="4" key="1">
    <citation type="submission" date="2022-08" db="UniProtKB">
        <authorList>
            <consortium name="EnsemblMetazoa"/>
        </authorList>
    </citation>
    <scope>IDENTIFICATION</scope>
    <source>
        <strain evidence="4">05x7-T-G4-1.051#20</strain>
    </source>
</reference>
<dbReference type="OMA" id="FSEMAYE"/>
<feature type="compositionally biased region" description="Polar residues" evidence="1">
    <location>
        <begin position="311"/>
        <end position="328"/>
    </location>
</feature>
<evidence type="ECO:0008006" key="6">
    <source>
        <dbReference type="Google" id="ProtNLM"/>
    </source>
</evidence>
<keyword evidence="3" id="KW-0732">Signal</keyword>
<feature type="region of interest" description="Disordered" evidence="1">
    <location>
        <begin position="305"/>
        <end position="341"/>
    </location>
</feature>
<feature type="chain" id="PRO_5036447184" description="Sushi domain-containing protein" evidence="3">
    <location>
        <begin position="19"/>
        <end position="840"/>
    </location>
</feature>
<keyword evidence="5" id="KW-1185">Reference proteome</keyword>
<keyword evidence="2" id="KW-0472">Membrane</keyword>
<feature type="region of interest" description="Disordered" evidence="1">
    <location>
        <begin position="816"/>
        <end position="840"/>
    </location>
</feature>
<name>A0A8W8J509_MAGGI</name>
<feature type="transmembrane region" description="Helical" evidence="2">
    <location>
        <begin position="735"/>
        <end position="761"/>
    </location>
</feature>
<organism evidence="4 5">
    <name type="scientific">Magallana gigas</name>
    <name type="common">Pacific oyster</name>
    <name type="synonym">Crassostrea gigas</name>
    <dbReference type="NCBI Taxonomy" id="29159"/>
    <lineage>
        <taxon>Eukaryota</taxon>
        <taxon>Metazoa</taxon>
        <taxon>Spiralia</taxon>
        <taxon>Lophotrochozoa</taxon>
        <taxon>Mollusca</taxon>
        <taxon>Bivalvia</taxon>
        <taxon>Autobranchia</taxon>
        <taxon>Pteriomorphia</taxon>
        <taxon>Ostreida</taxon>
        <taxon>Ostreoidea</taxon>
        <taxon>Ostreidae</taxon>
        <taxon>Magallana</taxon>
    </lineage>
</organism>
<evidence type="ECO:0000313" key="4">
    <source>
        <dbReference type="EnsemblMetazoa" id="G17083.1:cds"/>
    </source>
</evidence>
<evidence type="ECO:0000313" key="5">
    <source>
        <dbReference type="Proteomes" id="UP000005408"/>
    </source>
</evidence>
<feature type="region of interest" description="Disordered" evidence="1">
    <location>
        <begin position="605"/>
        <end position="669"/>
    </location>
</feature>
<feature type="region of interest" description="Disordered" evidence="1">
    <location>
        <begin position="190"/>
        <end position="240"/>
    </location>
</feature>
<feature type="compositionally biased region" description="Basic and acidic residues" evidence="1">
    <location>
        <begin position="204"/>
        <end position="215"/>
    </location>
</feature>
<dbReference type="OrthoDB" id="6130740at2759"/>
<accession>A0A8W8J509</accession>
<dbReference type="Proteomes" id="UP000005408">
    <property type="component" value="Unassembled WGS sequence"/>
</dbReference>
<keyword evidence="2" id="KW-1133">Transmembrane helix</keyword>
<evidence type="ECO:0000256" key="2">
    <source>
        <dbReference type="SAM" id="Phobius"/>
    </source>
</evidence>
<keyword evidence="2" id="KW-0812">Transmembrane</keyword>
<feature type="region of interest" description="Disordered" evidence="1">
    <location>
        <begin position="87"/>
        <end position="111"/>
    </location>
</feature>
<feature type="signal peptide" evidence="3">
    <location>
        <begin position="1"/>
        <end position="18"/>
    </location>
</feature>
<evidence type="ECO:0000256" key="3">
    <source>
        <dbReference type="SAM" id="SignalP"/>
    </source>
</evidence>
<evidence type="ECO:0000256" key="1">
    <source>
        <dbReference type="SAM" id="MobiDB-lite"/>
    </source>
</evidence>
<proteinExistence type="predicted"/>